<dbReference type="EMBL" id="CM011686">
    <property type="protein sequence ID" value="TMS11581.1"/>
    <property type="molecule type" value="Genomic_DNA"/>
</dbReference>
<dbReference type="Proteomes" id="UP000793456">
    <property type="component" value="Chromosome XIII"/>
</dbReference>
<keyword evidence="2" id="KW-1185">Reference proteome</keyword>
<evidence type="ECO:0000313" key="1">
    <source>
        <dbReference type="EMBL" id="TMS11581.1"/>
    </source>
</evidence>
<accession>A0ACD3QXZ5</accession>
<reference evidence="1" key="1">
    <citation type="submission" date="2018-11" db="EMBL/GenBank/DDBJ databases">
        <title>The sequence and de novo assembly of Larimichthys crocea genome using PacBio and Hi-C technologies.</title>
        <authorList>
            <person name="Xu P."/>
            <person name="Chen B."/>
            <person name="Zhou Z."/>
            <person name="Ke Q."/>
            <person name="Wu Y."/>
            <person name="Bai H."/>
            <person name="Pu F."/>
        </authorList>
    </citation>
    <scope>NUCLEOTIDE SEQUENCE</scope>
    <source>
        <tissue evidence="1">Muscle</tissue>
    </source>
</reference>
<comment type="caution">
    <text evidence="1">The sequence shown here is derived from an EMBL/GenBank/DDBJ whole genome shotgun (WGS) entry which is preliminary data.</text>
</comment>
<protein>
    <submittedName>
        <fullName evidence="1">Uncharacterized protein</fullName>
    </submittedName>
</protein>
<organism evidence="1 2">
    <name type="scientific">Larimichthys crocea</name>
    <name type="common">Large yellow croaker</name>
    <name type="synonym">Pseudosciaena crocea</name>
    <dbReference type="NCBI Taxonomy" id="215358"/>
    <lineage>
        <taxon>Eukaryota</taxon>
        <taxon>Metazoa</taxon>
        <taxon>Chordata</taxon>
        <taxon>Craniata</taxon>
        <taxon>Vertebrata</taxon>
        <taxon>Euteleostomi</taxon>
        <taxon>Actinopterygii</taxon>
        <taxon>Neopterygii</taxon>
        <taxon>Teleostei</taxon>
        <taxon>Neoteleostei</taxon>
        <taxon>Acanthomorphata</taxon>
        <taxon>Eupercaria</taxon>
        <taxon>Sciaenidae</taxon>
        <taxon>Larimichthys</taxon>
    </lineage>
</organism>
<evidence type="ECO:0000313" key="2">
    <source>
        <dbReference type="Proteomes" id="UP000793456"/>
    </source>
</evidence>
<proteinExistence type="predicted"/>
<name>A0ACD3QXZ5_LARCR</name>
<gene>
    <name evidence="1" type="ORF">E3U43_018972</name>
</gene>
<sequence>MFVLMIIFCSAGLVVFVVHRRRRKAKKKAAEEQPRENTSSSPIHLHYSMYGQKTTHHTLTQRTGSSTLYEERSHSPIVQICRNPTYCSQHKEHDDLDYSLDEPWHQASPLPEYHGEGEHIAAHGQPQLKVQTHDRRVPHRVRHTRKPQLLVQEYSGEGEGAAAARNNRVP</sequence>